<keyword evidence="4" id="KW-1185">Reference proteome</keyword>
<dbReference type="Proteomes" id="UP000036000">
    <property type="component" value="Chromosome"/>
</dbReference>
<evidence type="ECO:0000256" key="1">
    <source>
        <dbReference type="SAM" id="MobiDB-lite"/>
    </source>
</evidence>
<feature type="region of interest" description="Disordered" evidence="1">
    <location>
        <begin position="45"/>
        <end position="66"/>
    </location>
</feature>
<name>A0AAC8UWP2_9LACO</name>
<dbReference type="EMBL" id="CP012033">
    <property type="protein sequence ID" value="AKP64495.1"/>
    <property type="molecule type" value="Genomic_DNA"/>
</dbReference>
<keyword evidence="2" id="KW-0472">Membrane</keyword>
<protein>
    <submittedName>
        <fullName evidence="3">Uncharacterized protein</fullName>
    </submittedName>
</protein>
<accession>A0AAC8UWP2</accession>
<proteinExistence type="predicted"/>
<organism evidence="3 4">
    <name type="scientific">Levilactobacillus koreensis</name>
    <dbReference type="NCBI Taxonomy" id="637971"/>
    <lineage>
        <taxon>Bacteria</taxon>
        <taxon>Bacillati</taxon>
        <taxon>Bacillota</taxon>
        <taxon>Bacilli</taxon>
        <taxon>Lactobacillales</taxon>
        <taxon>Lactobacillaceae</taxon>
        <taxon>Levilactobacillus</taxon>
    </lineage>
</organism>
<reference evidence="3 4" key="1">
    <citation type="submission" date="2015-07" db="EMBL/GenBank/DDBJ databases">
        <title>Lactobacillus korensis/26-25/ whole genome sequencing.</title>
        <authorList>
            <person name="Kim M.K."/>
            <person name="Im W.-T."/>
            <person name="Srinivasan S."/>
            <person name="Lee J.-J."/>
        </authorList>
    </citation>
    <scope>NUCLEOTIDE SEQUENCE [LARGE SCALE GENOMIC DNA]</scope>
    <source>
        <strain evidence="3 4">26-25</strain>
    </source>
</reference>
<gene>
    <name evidence="3" type="ORF">ABN16_05460</name>
</gene>
<evidence type="ECO:0000313" key="3">
    <source>
        <dbReference type="EMBL" id="AKP64495.1"/>
    </source>
</evidence>
<dbReference type="KEGG" id="lko:ABN16_05460"/>
<evidence type="ECO:0000256" key="2">
    <source>
        <dbReference type="SAM" id="Phobius"/>
    </source>
</evidence>
<feature type="transmembrane region" description="Helical" evidence="2">
    <location>
        <begin position="6"/>
        <end position="25"/>
    </location>
</feature>
<dbReference type="AlphaFoldDB" id="A0AAC8UWP2"/>
<sequence length="66" mass="7576">MMSVDTILSIIASVLGIIGTGLGFYNQREIKKMKNLYEKNNMKVKGNNSYQQMGDRNKIKVNRHDK</sequence>
<keyword evidence="2" id="KW-1133">Transmembrane helix</keyword>
<keyword evidence="2" id="KW-0812">Transmembrane</keyword>
<evidence type="ECO:0000313" key="4">
    <source>
        <dbReference type="Proteomes" id="UP000036000"/>
    </source>
</evidence>
<feature type="compositionally biased region" description="Basic and acidic residues" evidence="1">
    <location>
        <begin position="55"/>
        <end position="66"/>
    </location>
</feature>